<comment type="caution">
    <text evidence="2">The sequence shown here is derived from an EMBL/GenBank/DDBJ whole genome shotgun (WGS) entry which is preliminary data.</text>
</comment>
<gene>
    <name evidence="2" type="ORF">SAMN05421828_11540</name>
</gene>
<feature type="chain" id="PRO_5034222395" evidence="1">
    <location>
        <begin position="25"/>
        <end position="74"/>
    </location>
</feature>
<evidence type="ECO:0000256" key="1">
    <source>
        <dbReference type="SAM" id="SignalP"/>
    </source>
</evidence>
<dbReference type="EMBL" id="FTNE01000015">
    <property type="protein sequence ID" value="SIR09299.1"/>
    <property type="molecule type" value="Genomic_DNA"/>
</dbReference>
<accession>A0A8G2CLU1</accession>
<protein>
    <submittedName>
        <fullName evidence="2">Uncharacterized protein</fullName>
    </submittedName>
</protein>
<sequence length="74" mass="7284">MTRSRNLLLAGAVVAVGITAVAQAGIYSFSVTEGLTNGGIAVYENGSAIGTTTTGPTSAVIESVVVPTTGDITL</sequence>
<organism evidence="2 3">
    <name type="scientific">Acidiphilium rubrum</name>
    <dbReference type="NCBI Taxonomy" id="526"/>
    <lineage>
        <taxon>Bacteria</taxon>
        <taxon>Pseudomonadati</taxon>
        <taxon>Pseudomonadota</taxon>
        <taxon>Alphaproteobacteria</taxon>
        <taxon>Acetobacterales</taxon>
        <taxon>Acidocellaceae</taxon>
        <taxon>Acidiphilium</taxon>
    </lineage>
</organism>
<dbReference type="AlphaFoldDB" id="A0A8G2CLU1"/>
<keyword evidence="1" id="KW-0732">Signal</keyword>
<feature type="signal peptide" evidence="1">
    <location>
        <begin position="1"/>
        <end position="24"/>
    </location>
</feature>
<dbReference type="Proteomes" id="UP000186308">
    <property type="component" value="Unassembled WGS sequence"/>
</dbReference>
<evidence type="ECO:0000313" key="3">
    <source>
        <dbReference type="Proteomes" id="UP000186308"/>
    </source>
</evidence>
<evidence type="ECO:0000313" key="2">
    <source>
        <dbReference type="EMBL" id="SIR09299.1"/>
    </source>
</evidence>
<keyword evidence="3" id="KW-1185">Reference proteome</keyword>
<name>A0A8G2CLU1_ACIRU</name>
<proteinExistence type="predicted"/>
<reference evidence="2 3" key="1">
    <citation type="submission" date="2017-01" db="EMBL/GenBank/DDBJ databases">
        <authorList>
            <person name="Varghese N."/>
            <person name="Submissions S."/>
        </authorList>
    </citation>
    <scope>NUCLEOTIDE SEQUENCE [LARGE SCALE GENOMIC DNA]</scope>
    <source>
        <strain evidence="2 3">ATCC 35905</strain>
    </source>
</reference>